<accession>A0AAD4LJQ4</accession>
<name>A0AAD4LJQ4_9AGAM</name>
<dbReference type="GO" id="GO:0003676">
    <property type="term" value="F:nucleic acid binding"/>
    <property type="evidence" value="ECO:0007669"/>
    <property type="project" value="InterPro"/>
</dbReference>
<comment type="caution">
    <text evidence="2">The sequence shown here is derived from an EMBL/GenBank/DDBJ whole genome shotgun (WGS) entry which is preliminary data.</text>
</comment>
<dbReference type="InterPro" id="IPR011545">
    <property type="entry name" value="DEAD/DEAH_box_helicase_dom"/>
</dbReference>
<organism evidence="2 3">
    <name type="scientific">Lactarius akahatsu</name>
    <dbReference type="NCBI Taxonomy" id="416441"/>
    <lineage>
        <taxon>Eukaryota</taxon>
        <taxon>Fungi</taxon>
        <taxon>Dikarya</taxon>
        <taxon>Basidiomycota</taxon>
        <taxon>Agaricomycotina</taxon>
        <taxon>Agaricomycetes</taxon>
        <taxon>Russulales</taxon>
        <taxon>Russulaceae</taxon>
        <taxon>Lactarius</taxon>
    </lineage>
</organism>
<dbReference type="AlphaFoldDB" id="A0AAD4LJQ4"/>
<evidence type="ECO:0000313" key="2">
    <source>
        <dbReference type="EMBL" id="KAH8991914.1"/>
    </source>
</evidence>
<protein>
    <recommendedName>
        <fullName evidence="1">DEAD/DEAH-box helicase domain-containing protein</fullName>
    </recommendedName>
</protein>
<dbReference type="Proteomes" id="UP001201163">
    <property type="component" value="Unassembled WGS sequence"/>
</dbReference>
<dbReference type="EMBL" id="JAKELL010000024">
    <property type="protein sequence ID" value="KAH8991914.1"/>
    <property type="molecule type" value="Genomic_DNA"/>
</dbReference>
<dbReference type="InterPro" id="IPR027417">
    <property type="entry name" value="P-loop_NTPase"/>
</dbReference>
<sequence>MDASDDAINEYELQDIQKFPREMLYWVYNTLVPEEHQLPLSFWLQYDEEQQTTGLRASLLLWIHSKYQDIPREFQLTATIATMSGKDSLVGVDVGTGAGKTLCMVLPCLLAPDTMAIVFLPLKWLQAVQVLTFSRYQIKAVAINKDTLNDPNLWKCHEPRNLGRDSGI</sequence>
<proteinExistence type="predicted"/>
<dbReference type="SUPFAM" id="SSF52540">
    <property type="entry name" value="P-loop containing nucleoside triphosphate hydrolases"/>
    <property type="match status" value="1"/>
</dbReference>
<feature type="domain" description="DEAD/DEAH-box helicase" evidence="1">
    <location>
        <begin position="73"/>
        <end position="139"/>
    </location>
</feature>
<keyword evidence="3" id="KW-1185">Reference proteome</keyword>
<dbReference type="Gene3D" id="3.40.50.300">
    <property type="entry name" value="P-loop containing nucleotide triphosphate hydrolases"/>
    <property type="match status" value="1"/>
</dbReference>
<evidence type="ECO:0000313" key="3">
    <source>
        <dbReference type="Proteomes" id="UP001201163"/>
    </source>
</evidence>
<evidence type="ECO:0000259" key="1">
    <source>
        <dbReference type="Pfam" id="PF00270"/>
    </source>
</evidence>
<gene>
    <name evidence="2" type="ORF">EDB92DRAFT_1858905</name>
</gene>
<dbReference type="Pfam" id="PF00270">
    <property type="entry name" value="DEAD"/>
    <property type="match status" value="1"/>
</dbReference>
<reference evidence="2" key="1">
    <citation type="submission" date="2022-01" db="EMBL/GenBank/DDBJ databases">
        <title>Comparative genomics reveals a dynamic genome evolution in the ectomycorrhizal milk-cap (Lactarius) mushrooms.</title>
        <authorList>
            <consortium name="DOE Joint Genome Institute"/>
            <person name="Lebreton A."/>
            <person name="Tang N."/>
            <person name="Kuo A."/>
            <person name="LaButti K."/>
            <person name="Drula E."/>
            <person name="Barry K."/>
            <person name="Clum A."/>
            <person name="Lipzen A."/>
            <person name="Mousain D."/>
            <person name="Ng V."/>
            <person name="Wang R."/>
            <person name="Wang X."/>
            <person name="Dai Y."/>
            <person name="Henrissat B."/>
            <person name="Grigoriev I.V."/>
            <person name="Guerin-Laguette A."/>
            <person name="Yu F."/>
            <person name="Martin F.M."/>
        </authorList>
    </citation>
    <scope>NUCLEOTIDE SEQUENCE</scope>
    <source>
        <strain evidence="2">QP</strain>
    </source>
</reference>
<dbReference type="GO" id="GO:0005524">
    <property type="term" value="F:ATP binding"/>
    <property type="evidence" value="ECO:0007669"/>
    <property type="project" value="InterPro"/>
</dbReference>